<accession>A0A1V9ZLC5</accession>
<dbReference type="InterPro" id="IPR000086">
    <property type="entry name" value="NUDIX_hydrolase_dom"/>
</dbReference>
<sequence>MVHLVDAATVVCLRRSTTADASNKWDVLLAQGEVKNWLRSSPTQTVLMRYPGEWKFPGGQKDEADATLAATALRELREELLGIVVPDTAVLHWVSTKETRVIKGRRYRMHNFVALATENSWLGTSSLVDDINCNLARKRAAFEATLATGDYWQLDSPGKHALSPEVRSIAWFRLDTAIALFSGDQPFVNSFQEAEFAAHGISARDPMYQSMMTLMDIASLDEHDFPLRARV</sequence>
<proteinExistence type="predicted"/>
<dbReference type="PROSITE" id="PS51462">
    <property type="entry name" value="NUDIX"/>
    <property type="match status" value="1"/>
</dbReference>
<protein>
    <recommendedName>
        <fullName evidence="1">Nudix hydrolase domain-containing protein</fullName>
    </recommendedName>
</protein>
<comment type="caution">
    <text evidence="2">The sequence shown here is derived from an EMBL/GenBank/DDBJ whole genome shotgun (WGS) entry which is preliminary data.</text>
</comment>
<dbReference type="EMBL" id="JNBR01000079">
    <property type="protein sequence ID" value="OQR98795.1"/>
    <property type="molecule type" value="Genomic_DNA"/>
</dbReference>
<reference evidence="2 3" key="1">
    <citation type="journal article" date="2014" name="Genome Biol. Evol.">
        <title>The secreted proteins of Achlya hypogyna and Thraustotheca clavata identify the ancestral oomycete secretome and reveal gene acquisitions by horizontal gene transfer.</title>
        <authorList>
            <person name="Misner I."/>
            <person name="Blouin N."/>
            <person name="Leonard G."/>
            <person name="Richards T.A."/>
            <person name="Lane C.E."/>
        </authorList>
    </citation>
    <scope>NUCLEOTIDE SEQUENCE [LARGE SCALE GENOMIC DNA]</scope>
    <source>
        <strain evidence="2 3">ATCC 48635</strain>
    </source>
</reference>
<evidence type="ECO:0000259" key="1">
    <source>
        <dbReference type="PROSITE" id="PS51462"/>
    </source>
</evidence>
<name>A0A1V9ZLC5_ACHHY</name>
<dbReference type="OrthoDB" id="206213at2759"/>
<dbReference type="InterPro" id="IPR015797">
    <property type="entry name" value="NUDIX_hydrolase-like_dom_sf"/>
</dbReference>
<keyword evidence="3" id="KW-1185">Reference proteome</keyword>
<dbReference type="Proteomes" id="UP000243579">
    <property type="component" value="Unassembled WGS sequence"/>
</dbReference>
<dbReference type="AlphaFoldDB" id="A0A1V9ZLC5"/>
<feature type="domain" description="Nudix hydrolase" evidence="1">
    <location>
        <begin position="1"/>
        <end position="197"/>
    </location>
</feature>
<dbReference type="SUPFAM" id="SSF55811">
    <property type="entry name" value="Nudix"/>
    <property type="match status" value="1"/>
</dbReference>
<evidence type="ECO:0000313" key="2">
    <source>
        <dbReference type="EMBL" id="OQR98795.1"/>
    </source>
</evidence>
<organism evidence="2 3">
    <name type="scientific">Achlya hypogyna</name>
    <name type="common">Oomycete</name>
    <name type="synonym">Protoachlya hypogyna</name>
    <dbReference type="NCBI Taxonomy" id="1202772"/>
    <lineage>
        <taxon>Eukaryota</taxon>
        <taxon>Sar</taxon>
        <taxon>Stramenopiles</taxon>
        <taxon>Oomycota</taxon>
        <taxon>Saprolegniomycetes</taxon>
        <taxon>Saprolegniales</taxon>
        <taxon>Achlyaceae</taxon>
        <taxon>Achlya</taxon>
    </lineage>
</organism>
<gene>
    <name evidence="2" type="ORF">ACHHYP_07884</name>
</gene>
<dbReference type="Gene3D" id="3.90.79.10">
    <property type="entry name" value="Nucleoside Triphosphate Pyrophosphohydrolase"/>
    <property type="match status" value="1"/>
</dbReference>
<dbReference type="Pfam" id="PF00293">
    <property type="entry name" value="NUDIX"/>
    <property type="match status" value="1"/>
</dbReference>
<evidence type="ECO:0000313" key="3">
    <source>
        <dbReference type="Proteomes" id="UP000243579"/>
    </source>
</evidence>